<dbReference type="Proteomes" id="UP000220922">
    <property type="component" value="Unassembled WGS sequence"/>
</dbReference>
<keyword evidence="1" id="KW-1133">Transmembrane helix</keyword>
<sequence>MRAEAQLQAITGAGWWRGLGPLLRREQRRWWGGKRWWVQALLWTLLLNGLLALTLFVLPQVAASDGVAITPAEAFEFGAQIFFGLGVIAPAIGAIILLQDAIIEEKSTGIAEWLLSKPIARSAYVLAKLLPNMLGMAVSMLLIPGVVGFAIFWVFDAEALSLGAFLASGGIVALHLLFYLTLSLLLGVILRTRGPLLGITLGSLLGGPLVPVAALVQFTPWKLGELSVLPMLGVALPPIAATMLVSTALWSLIFVGVAIWQMQRLEL</sequence>
<accession>A0A2H3L7C1</accession>
<dbReference type="AlphaFoldDB" id="A0A2H3L7C1"/>
<reference evidence="2 3" key="1">
    <citation type="submission" date="2016-05" db="EMBL/GenBank/DDBJ databases">
        <authorList>
            <person name="Lavstsen T."/>
            <person name="Jespersen J.S."/>
        </authorList>
    </citation>
    <scope>NUCLEOTIDE SEQUENCE [LARGE SCALE GENOMIC DNA]</scope>
    <source>
        <strain evidence="2 3">B7-9</strain>
    </source>
</reference>
<protein>
    <submittedName>
        <fullName evidence="2">Uncharacterized protein</fullName>
    </submittedName>
</protein>
<proteinExistence type="predicted"/>
<evidence type="ECO:0000313" key="2">
    <source>
        <dbReference type="EMBL" id="PDW01010.1"/>
    </source>
</evidence>
<dbReference type="Pfam" id="PF12679">
    <property type="entry name" value="ABC2_membrane_2"/>
    <property type="match status" value="1"/>
</dbReference>
<comment type="caution">
    <text evidence="2">The sequence shown here is derived from an EMBL/GenBank/DDBJ whole genome shotgun (WGS) entry which is preliminary data.</text>
</comment>
<gene>
    <name evidence="2" type="ORF">A9Q02_21280</name>
</gene>
<dbReference type="EMBL" id="LYXE01000017">
    <property type="protein sequence ID" value="PDW01010.1"/>
    <property type="molecule type" value="Genomic_DNA"/>
</dbReference>
<evidence type="ECO:0000256" key="1">
    <source>
        <dbReference type="SAM" id="Phobius"/>
    </source>
</evidence>
<feature type="transmembrane region" description="Helical" evidence="1">
    <location>
        <begin position="77"/>
        <end position="98"/>
    </location>
</feature>
<feature type="transmembrane region" description="Helical" evidence="1">
    <location>
        <begin position="196"/>
        <end position="219"/>
    </location>
</feature>
<feature type="transmembrane region" description="Helical" evidence="1">
    <location>
        <begin position="36"/>
        <end position="57"/>
    </location>
</feature>
<keyword evidence="3" id="KW-1185">Reference proteome</keyword>
<dbReference type="GO" id="GO:0140359">
    <property type="term" value="F:ABC-type transporter activity"/>
    <property type="evidence" value="ECO:0007669"/>
    <property type="project" value="InterPro"/>
</dbReference>
<feature type="transmembrane region" description="Helical" evidence="1">
    <location>
        <begin position="161"/>
        <end position="189"/>
    </location>
</feature>
<organism evidence="2 3">
    <name type="scientific">Candidatus Chloroploca asiatica</name>
    <dbReference type="NCBI Taxonomy" id="1506545"/>
    <lineage>
        <taxon>Bacteria</taxon>
        <taxon>Bacillati</taxon>
        <taxon>Chloroflexota</taxon>
        <taxon>Chloroflexia</taxon>
        <taxon>Chloroflexales</taxon>
        <taxon>Chloroflexineae</taxon>
        <taxon>Oscillochloridaceae</taxon>
        <taxon>Candidatus Chloroploca</taxon>
    </lineage>
</organism>
<evidence type="ECO:0000313" key="3">
    <source>
        <dbReference type="Proteomes" id="UP000220922"/>
    </source>
</evidence>
<dbReference type="GO" id="GO:0005886">
    <property type="term" value="C:plasma membrane"/>
    <property type="evidence" value="ECO:0007669"/>
    <property type="project" value="UniProtKB-SubCell"/>
</dbReference>
<keyword evidence="1" id="KW-0812">Transmembrane</keyword>
<name>A0A2H3L7C1_9CHLR</name>
<dbReference type="RefSeq" id="WP_097650617.1">
    <property type="nucleotide sequence ID" value="NZ_LYXE01000017.1"/>
</dbReference>
<keyword evidence="1" id="KW-0472">Membrane</keyword>
<feature type="transmembrane region" description="Helical" evidence="1">
    <location>
        <begin position="239"/>
        <end position="260"/>
    </location>
</feature>
<feature type="transmembrane region" description="Helical" evidence="1">
    <location>
        <begin position="134"/>
        <end position="155"/>
    </location>
</feature>